<name>A0A6J5W700_PRUAR</name>
<dbReference type="AlphaFoldDB" id="A0A6J5W700"/>
<gene>
    <name evidence="1" type="ORF">ORAREDHAP_LOCUS9299</name>
</gene>
<organism evidence="1 2">
    <name type="scientific">Prunus armeniaca</name>
    <name type="common">Apricot</name>
    <name type="synonym">Armeniaca vulgaris</name>
    <dbReference type="NCBI Taxonomy" id="36596"/>
    <lineage>
        <taxon>Eukaryota</taxon>
        <taxon>Viridiplantae</taxon>
        <taxon>Streptophyta</taxon>
        <taxon>Embryophyta</taxon>
        <taxon>Tracheophyta</taxon>
        <taxon>Spermatophyta</taxon>
        <taxon>Magnoliopsida</taxon>
        <taxon>eudicotyledons</taxon>
        <taxon>Gunneridae</taxon>
        <taxon>Pentapetalae</taxon>
        <taxon>rosids</taxon>
        <taxon>fabids</taxon>
        <taxon>Rosales</taxon>
        <taxon>Rosaceae</taxon>
        <taxon>Amygdaloideae</taxon>
        <taxon>Amygdaleae</taxon>
        <taxon>Prunus</taxon>
    </lineage>
</organism>
<evidence type="ECO:0000313" key="2">
    <source>
        <dbReference type="Proteomes" id="UP000507245"/>
    </source>
</evidence>
<keyword evidence="2" id="KW-1185">Reference proteome</keyword>
<sequence>MANNSYMNNMEALEAACSILTDGYQPVQVVESEALTPKEGEGEDAPAPKECEGRRLRLLQKLRLRLRGQYPTGLLA</sequence>
<proteinExistence type="predicted"/>
<evidence type="ECO:0000313" key="1">
    <source>
        <dbReference type="EMBL" id="CAB4297380.1"/>
    </source>
</evidence>
<dbReference type="EMBL" id="CAEKKB010000001">
    <property type="protein sequence ID" value="CAB4297380.1"/>
    <property type="molecule type" value="Genomic_DNA"/>
</dbReference>
<reference evidence="2" key="1">
    <citation type="journal article" date="2020" name="Genome Biol.">
        <title>Gamete binning: chromosome-level and haplotype-resolved genome assembly enabled by high-throughput single-cell sequencing of gamete genomes.</title>
        <authorList>
            <person name="Campoy J.A."/>
            <person name="Sun H."/>
            <person name="Goel M."/>
            <person name="Jiao W.-B."/>
            <person name="Folz-Donahue K."/>
            <person name="Wang N."/>
            <person name="Rubio M."/>
            <person name="Liu C."/>
            <person name="Kukat C."/>
            <person name="Ruiz D."/>
            <person name="Huettel B."/>
            <person name="Schneeberger K."/>
        </authorList>
    </citation>
    <scope>NUCLEOTIDE SEQUENCE [LARGE SCALE GENOMIC DNA]</scope>
    <source>
        <strain evidence="2">cv. Rojo Pasion</strain>
    </source>
</reference>
<accession>A0A6J5W700</accession>
<protein>
    <submittedName>
        <fullName evidence="1">Uncharacterized protein</fullName>
    </submittedName>
</protein>
<dbReference type="Proteomes" id="UP000507245">
    <property type="component" value="Unassembled WGS sequence"/>
</dbReference>